<comment type="caution">
    <text evidence="2">The sequence shown here is derived from an EMBL/GenBank/DDBJ whole genome shotgun (WGS) entry which is preliminary data.</text>
</comment>
<protein>
    <recommendedName>
        <fullName evidence="4">PASTA domain-containing protein</fullName>
    </recommendedName>
</protein>
<organism evidence="2 3">
    <name type="scientific">Microbacterium alkaliflavum</name>
    <dbReference type="NCBI Taxonomy" id="3248839"/>
    <lineage>
        <taxon>Bacteria</taxon>
        <taxon>Bacillati</taxon>
        <taxon>Actinomycetota</taxon>
        <taxon>Actinomycetes</taxon>
        <taxon>Micrococcales</taxon>
        <taxon>Microbacteriaceae</taxon>
        <taxon>Microbacterium</taxon>
    </lineage>
</organism>
<name>A0ABW7QBG5_9MICO</name>
<evidence type="ECO:0008006" key="4">
    <source>
        <dbReference type="Google" id="ProtNLM"/>
    </source>
</evidence>
<dbReference type="Proteomes" id="UP001610861">
    <property type="component" value="Unassembled WGS sequence"/>
</dbReference>
<evidence type="ECO:0000313" key="2">
    <source>
        <dbReference type="EMBL" id="MFH8251473.1"/>
    </source>
</evidence>
<dbReference type="RefSeq" id="WP_397556914.1">
    <property type="nucleotide sequence ID" value="NZ_JBIQWL010000004.1"/>
</dbReference>
<gene>
    <name evidence="2" type="ORF">ACH3VR_13960</name>
</gene>
<sequence>MADEPSPAGTDGNGRKPRRVPIWLVTTLAAAATAVVVGVATSVLVPRLSGPANDLLDDALADPNPIGIHVSVEPSEDDVSIPAGEELSDDELAALYDMTPKAATTWLAKHKKGVITSTRTLTLTLRSQRVDPVRVTGVDTTSDCTEPDRGTLVRMIPGRGAGVDSESMTIDVEDADPEPLIYDESGNASAYFPDRTIELAQDEEVVVVIKLEPEFQEGSDPNQVHACAVHLSLRVLDAGEESSVAVPAAVQVMGIEPDYVEDLYQHAFLGPSLCDSPSTASTGWRSRGSSDCG</sequence>
<proteinExistence type="predicted"/>
<evidence type="ECO:0000313" key="3">
    <source>
        <dbReference type="Proteomes" id="UP001610861"/>
    </source>
</evidence>
<keyword evidence="1" id="KW-1133">Transmembrane helix</keyword>
<feature type="transmembrane region" description="Helical" evidence="1">
    <location>
        <begin position="20"/>
        <end position="45"/>
    </location>
</feature>
<keyword evidence="1" id="KW-0812">Transmembrane</keyword>
<accession>A0ABW7QBG5</accession>
<keyword evidence="1" id="KW-0472">Membrane</keyword>
<reference evidence="2 3" key="1">
    <citation type="submission" date="2024-09" db="EMBL/GenBank/DDBJ databases">
        <authorList>
            <person name="Pan X."/>
        </authorList>
    </citation>
    <scope>NUCLEOTIDE SEQUENCE [LARGE SCALE GENOMIC DNA]</scope>
    <source>
        <strain evidence="2 3">B2969</strain>
    </source>
</reference>
<evidence type="ECO:0000256" key="1">
    <source>
        <dbReference type="SAM" id="Phobius"/>
    </source>
</evidence>
<dbReference type="EMBL" id="JBIQWL010000004">
    <property type="protein sequence ID" value="MFH8251473.1"/>
    <property type="molecule type" value="Genomic_DNA"/>
</dbReference>
<keyword evidence="3" id="KW-1185">Reference proteome</keyword>